<evidence type="ECO:0000313" key="3">
    <source>
        <dbReference type="Proteomes" id="UP001165498"/>
    </source>
</evidence>
<proteinExistence type="predicted"/>
<comment type="caution">
    <text evidence="2">The sequence shown here is derived from an EMBL/GenBank/DDBJ whole genome shotgun (WGS) entry which is preliminary data.</text>
</comment>
<sequence length="211" mass="21509">MSFRVSILALALVSGSAFAQQSTLIEGKRLVSDGLYEQKSEDGASFVAVNAAGHRALHDRMVADRALMEKTYAVDGISATERGSLEQMDIAISKLAPSFSAKASQSDSGVCGTTAVHTSASSTGGTTASSYAAADAAGPEVATSNYAFATMGVTYDQAATTGSTPAIASGTNPRVCISVGFATVTCPTATTPEASAYAISYRYFGPACQVQ</sequence>
<accession>A0ABT1QLT9</accession>
<evidence type="ECO:0000256" key="1">
    <source>
        <dbReference type="SAM" id="SignalP"/>
    </source>
</evidence>
<evidence type="ECO:0000313" key="2">
    <source>
        <dbReference type="EMBL" id="MCQ4163489.1"/>
    </source>
</evidence>
<feature type="signal peptide" evidence="1">
    <location>
        <begin position="1"/>
        <end position="19"/>
    </location>
</feature>
<reference evidence="2" key="1">
    <citation type="submission" date="2022-07" db="EMBL/GenBank/DDBJ databases">
        <title>Tahibacter sp., a new gammaproteobacterium isolated from the silt sample collected at pig farm.</title>
        <authorList>
            <person name="Chen H."/>
        </authorList>
    </citation>
    <scope>NUCLEOTIDE SEQUENCE</scope>
    <source>
        <strain evidence="2">P2K</strain>
    </source>
</reference>
<feature type="chain" id="PRO_5047293469" evidence="1">
    <location>
        <begin position="20"/>
        <end position="211"/>
    </location>
</feature>
<organism evidence="2 3">
    <name type="scientific">Tahibacter harae</name>
    <dbReference type="NCBI Taxonomy" id="2963937"/>
    <lineage>
        <taxon>Bacteria</taxon>
        <taxon>Pseudomonadati</taxon>
        <taxon>Pseudomonadota</taxon>
        <taxon>Gammaproteobacteria</taxon>
        <taxon>Lysobacterales</taxon>
        <taxon>Rhodanobacteraceae</taxon>
        <taxon>Tahibacter</taxon>
    </lineage>
</organism>
<keyword evidence="1" id="KW-0732">Signal</keyword>
<dbReference type="Proteomes" id="UP001165498">
    <property type="component" value="Unassembled WGS sequence"/>
</dbReference>
<keyword evidence="3" id="KW-1185">Reference proteome</keyword>
<protein>
    <submittedName>
        <fullName evidence="2">Uncharacterized protein</fullName>
    </submittedName>
</protein>
<name>A0ABT1QLT9_9GAMM</name>
<gene>
    <name evidence="2" type="ORF">NM961_02075</name>
</gene>
<dbReference type="RefSeq" id="WP_255910705.1">
    <property type="nucleotide sequence ID" value="NZ_JANFQO010000002.1"/>
</dbReference>
<dbReference type="EMBL" id="JANFQO010000002">
    <property type="protein sequence ID" value="MCQ4163489.1"/>
    <property type="molecule type" value="Genomic_DNA"/>
</dbReference>